<dbReference type="OrthoDB" id="2269034at2759"/>
<proteinExistence type="predicted"/>
<dbReference type="InParanoid" id="A0A409WBU1"/>
<dbReference type="EMBL" id="NHYE01005212">
    <property type="protein sequence ID" value="PPQ75949.1"/>
    <property type="molecule type" value="Genomic_DNA"/>
</dbReference>
<sequence length="520" mass="59813">MPSGPPSYDSLFGSYSGSLSSHPQGHSSITANAFQIRTPQRIIDPLTLLPDDVVGQIFVQACQPILDIHSVDQWQREFYPLWLGQISRAWRQSAWTYSELWTYIVIRIAGFSDGIRDQLSILEEWIERANGRPLNIYVEQTNSPRHGLEGRALELSMDVLAMLGRHSNQWRRFDMHLPYKLVSSFKRPLRPVRRGSLPPLPEHPLQDLSLPLLQYAAIHIPIKHSDIRNPLLKIDFKEAPLLRTLSITQFFEEALFSCCPTQQITDLYLTSCSVDLTGFFRQFPRLKKLTWIKTNVQAVPRQPLTNDRLESFDVDIESLPRFLLHFLNFPALKNLSIRARKSFQYSQTLGTFLLSGCNLTSLTLECRVDMEHDLIELLLSNSLSSSLQELYIRHVPSERDAEHTEYGLTRTFFELLHPDMDPNYLTCLRVLEYEGPLAVQAIDFIEPLLIRSRIRVVDIPRSMTDGMAVLRRAKIKADQYSAVSEFSIAEYTDAQYVWEVMRALEEGVLALSNMDGTMWE</sequence>
<keyword evidence="2" id="KW-1185">Reference proteome</keyword>
<organism evidence="1 2">
    <name type="scientific">Gymnopilus dilepis</name>
    <dbReference type="NCBI Taxonomy" id="231916"/>
    <lineage>
        <taxon>Eukaryota</taxon>
        <taxon>Fungi</taxon>
        <taxon>Dikarya</taxon>
        <taxon>Basidiomycota</taxon>
        <taxon>Agaricomycotina</taxon>
        <taxon>Agaricomycetes</taxon>
        <taxon>Agaricomycetidae</taxon>
        <taxon>Agaricales</taxon>
        <taxon>Agaricineae</taxon>
        <taxon>Hymenogastraceae</taxon>
        <taxon>Gymnopilus</taxon>
    </lineage>
</organism>
<protein>
    <recommendedName>
        <fullName evidence="3">F-box domain-containing protein</fullName>
    </recommendedName>
</protein>
<evidence type="ECO:0008006" key="3">
    <source>
        <dbReference type="Google" id="ProtNLM"/>
    </source>
</evidence>
<reference evidence="1 2" key="1">
    <citation type="journal article" date="2018" name="Evol. Lett.">
        <title>Horizontal gene cluster transfer increased hallucinogenic mushroom diversity.</title>
        <authorList>
            <person name="Reynolds H.T."/>
            <person name="Vijayakumar V."/>
            <person name="Gluck-Thaler E."/>
            <person name="Korotkin H.B."/>
            <person name="Matheny P.B."/>
            <person name="Slot J.C."/>
        </authorList>
    </citation>
    <scope>NUCLEOTIDE SEQUENCE [LARGE SCALE GENOMIC DNA]</scope>
    <source>
        <strain evidence="1 2">SRW20</strain>
    </source>
</reference>
<dbReference type="SUPFAM" id="SSF52047">
    <property type="entry name" value="RNI-like"/>
    <property type="match status" value="1"/>
</dbReference>
<dbReference type="AlphaFoldDB" id="A0A409WBU1"/>
<name>A0A409WBU1_9AGAR</name>
<evidence type="ECO:0000313" key="1">
    <source>
        <dbReference type="EMBL" id="PPQ75949.1"/>
    </source>
</evidence>
<gene>
    <name evidence="1" type="ORF">CVT26_005852</name>
</gene>
<dbReference type="InterPro" id="IPR032675">
    <property type="entry name" value="LRR_dom_sf"/>
</dbReference>
<accession>A0A409WBU1</accession>
<comment type="caution">
    <text evidence="1">The sequence shown here is derived from an EMBL/GenBank/DDBJ whole genome shotgun (WGS) entry which is preliminary data.</text>
</comment>
<evidence type="ECO:0000313" key="2">
    <source>
        <dbReference type="Proteomes" id="UP000284706"/>
    </source>
</evidence>
<dbReference type="Gene3D" id="3.80.10.10">
    <property type="entry name" value="Ribonuclease Inhibitor"/>
    <property type="match status" value="1"/>
</dbReference>
<dbReference type="Proteomes" id="UP000284706">
    <property type="component" value="Unassembled WGS sequence"/>
</dbReference>